<comment type="similarity">
    <text evidence="1 4">Belongs to the peptidase A1 family.</text>
</comment>
<feature type="domain" description="Peptidase A1" evidence="6">
    <location>
        <begin position="92"/>
        <end position="410"/>
    </location>
</feature>
<feature type="active site" evidence="3">
    <location>
        <position position="110"/>
    </location>
</feature>
<reference evidence="7 8" key="1">
    <citation type="submission" date="2019-02" db="EMBL/GenBank/DDBJ databases">
        <title>Genome sequencing of the rare red list fungi Antrodiella citrinella (Flaviporus citrinellus).</title>
        <authorList>
            <person name="Buettner E."/>
            <person name="Kellner H."/>
        </authorList>
    </citation>
    <scope>NUCLEOTIDE SEQUENCE [LARGE SCALE GENOMIC DNA]</scope>
    <source>
        <strain evidence="7 8">DSM 108506</strain>
    </source>
</reference>
<evidence type="ECO:0000313" key="8">
    <source>
        <dbReference type="Proteomes" id="UP000308730"/>
    </source>
</evidence>
<feature type="chain" id="PRO_5020220796" description="Peptidase A1 domain-containing protein" evidence="5">
    <location>
        <begin position="21"/>
        <end position="420"/>
    </location>
</feature>
<dbReference type="CDD" id="cd05471">
    <property type="entry name" value="pepsin_like"/>
    <property type="match status" value="1"/>
</dbReference>
<dbReference type="EMBL" id="SGPM01000161">
    <property type="protein sequence ID" value="THH28715.1"/>
    <property type="molecule type" value="Genomic_DNA"/>
</dbReference>
<protein>
    <recommendedName>
        <fullName evidence="6">Peptidase A1 domain-containing protein</fullName>
    </recommendedName>
</protein>
<feature type="signal peptide" evidence="5">
    <location>
        <begin position="1"/>
        <end position="20"/>
    </location>
</feature>
<dbReference type="GO" id="GO:0006508">
    <property type="term" value="P:proteolysis"/>
    <property type="evidence" value="ECO:0007669"/>
    <property type="project" value="UniProtKB-KW"/>
</dbReference>
<evidence type="ECO:0000313" key="7">
    <source>
        <dbReference type="EMBL" id="THH28715.1"/>
    </source>
</evidence>
<evidence type="ECO:0000256" key="2">
    <source>
        <dbReference type="ARBA" id="ARBA00022750"/>
    </source>
</evidence>
<feature type="active site" evidence="3">
    <location>
        <position position="292"/>
    </location>
</feature>
<keyword evidence="8" id="KW-1185">Reference proteome</keyword>
<organism evidence="7 8">
    <name type="scientific">Antrodiella citrinella</name>
    <dbReference type="NCBI Taxonomy" id="2447956"/>
    <lineage>
        <taxon>Eukaryota</taxon>
        <taxon>Fungi</taxon>
        <taxon>Dikarya</taxon>
        <taxon>Basidiomycota</taxon>
        <taxon>Agaricomycotina</taxon>
        <taxon>Agaricomycetes</taxon>
        <taxon>Polyporales</taxon>
        <taxon>Steccherinaceae</taxon>
        <taxon>Antrodiella</taxon>
    </lineage>
</organism>
<dbReference type="Pfam" id="PF00026">
    <property type="entry name" value="Asp"/>
    <property type="match status" value="1"/>
</dbReference>
<evidence type="ECO:0000256" key="5">
    <source>
        <dbReference type="SAM" id="SignalP"/>
    </source>
</evidence>
<dbReference type="InterPro" id="IPR001461">
    <property type="entry name" value="Aspartic_peptidase_A1"/>
</dbReference>
<dbReference type="SUPFAM" id="SSF50630">
    <property type="entry name" value="Acid proteases"/>
    <property type="match status" value="1"/>
</dbReference>
<dbReference type="PROSITE" id="PS51767">
    <property type="entry name" value="PEPTIDASE_A1"/>
    <property type="match status" value="1"/>
</dbReference>
<dbReference type="PROSITE" id="PS00141">
    <property type="entry name" value="ASP_PROTEASE"/>
    <property type="match status" value="1"/>
</dbReference>
<comment type="caution">
    <text evidence="7">The sequence shown here is derived from an EMBL/GenBank/DDBJ whole genome shotgun (WGS) entry which is preliminary data.</text>
</comment>
<keyword evidence="2 4" id="KW-0064">Aspartyl protease</keyword>
<keyword evidence="4" id="KW-0645">Protease</keyword>
<accession>A0A4S4MSB4</accession>
<gene>
    <name evidence="7" type="ORF">EUX98_g5470</name>
</gene>
<dbReference type="Gene3D" id="2.40.70.10">
    <property type="entry name" value="Acid Proteases"/>
    <property type="match status" value="2"/>
</dbReference>
<evidence type="ECO:0000259" key="6">
    <source>
        <dbReference type="PROSITE" id="PS51767"/>
    </source>
</evidence>
<evidence type="ECO:0000256" key="4">
    <source>
        <dbReference type="RuleBase" id="RU000454"/>
    </source>
</evidence>
<dbReference type="PANTHER" id="PTHR47966:SF51">
    <property type="entry name" value="BETA-SITE APP-CLEAVING ENZYME, ISOFORM A-RELATED"/>
    <property type="match status" value="1"/>
</dbReference>
<dbReference type="InterPro" id="IPR021109">
    <property type="entry name" value="Peptidase_aspartic_dom_sf"/>
</dbReference>
<keyword evidence="4" id="KW-0378">Hydrolase</keyword>
<evidence type="ECO:0000256" key="1">
    <source>
        <dbReference type="ARBA" id="ARBA00007447"/>
    </source>
</evidence>
<dbReference type="InterPro" id="IPR033121">
    <property type="entry name" value="PEPTIDASE_A1"/>
</dbReference>
<dbReference type="PRINTS" id="PR00792">
    <property type="entry name" value="PEPSIN"/>
</dbReference>
<proteinExistence type="inferred from homology"/>
<name>A0A4S4MSB4_9APHY</name>
<sequence>MLAQVTSALALLLAASSVVAKPVTVKDSPVTMSFARRMNVTGGADILKMDRARATSLKVRSSTHGAKTKDELMKNAVGAAFGVPSTNQGVSYVVEVVIGTPPTTYDMLVDTGSSNTWICCEIDYFPSNTSFDTGNSVYVEYGSGVMLGEQYLDVVHIAPGFTITNQSLGVALIAEGFDGVDGLLGLGPQYLTYGNLFPDATTYVPTVVDNLYDQGVIPKPFIGISFQPTTVMNTTNGEITFGQVDQTKIQGQINYVPITETLPSAYYVGINQTITYGNHKTMVLNNTAGITDTGTTLLLLASDALATYQSLTGAVLDSDVGLLKLTPAQFANLQSLWFTIGDDTYEFTADAQIWPRTLNTAIGGTSDFVYLIVSDIGSDGGTGMDFINGMMFLERFYTAYDTLGNQFGIARTAETFVSVN</sequence>
<dbReference type="Proteomes" id="UP000308730">
    <property type="component" value="Unassembled WGS sequence"/>
</dbReference>
<keyword evidence="5" id="KW-0732">Signal</keyword>
<dbReference type="InterPro" id="IPR001969">
    <property type="entry name" value="Aspartic_peptidase_AS"/>
</dbReference>
<dbReference type="InterPro" id="IPR034164">
    <property type="entry name" value="Pepsin-like_dom"/>
</dbReference>
<dbReference type="AlphaFoldDB" id="A0A4S4MSB4"/>
<dbReference type="PANTHER" id="PTHR47966">
    <property type="entry name" value="BETA-SITE APP-CLEAVING ENZYME, ISOFORM A-RELATED"/>
    <property type="match status" value="1"/>
</dbReference>
<evidence type="ECO:0000256" key="3">
    <source>
        <dbReference type="PIRSR" id="PIRSR601461-1"/>
    </source>
</evidence>
<dbReference type="OrthoDB" id="660550at2759"/>
<dbReference type="GO" id="GO:0004190">
    <property type="term" value="F:aspartic-type endopeptidase activity"/>
    <property type="evidence" value="ECO:0007669"/>
    <property type="project" value="UniProtKB-KW"/>
</dbReference>